<keyword evidence="4" id="KW-0560">Oxidoreductase</keyword>
<comment type="catalytic activity">
    <reaction evidence="9">
        <text>a hydroperoxide + [thioredoxin]-dithiol = an alcohol + [thioredoxin]-disulfide + H2O</text>
        <dbReference type="Rhea" id="RHEA:62620"/>
        <dbReference type="Rhea" id="RHEA-COMP:10698"/>
        <dbReference type="Rhea" id="RHEA-COMP:10700"/>
        <dbReference type="ChEBI" id="CHEBI:15377"/>
        <dbReference type="ChEBI" id="CHEBI:29950"/>
        <dbReference type="ChEBI" id="CHEBI:30879"/>
        <dbReference type="ChEBI" id="CHEBI:35924"/>
        <dbReference type="ChEBI" id="CHEBI:50058"/>
        <dbReference type="EC" id="1.11.1.24"/>
    </reaction>
</comment>
<dbReference type="InterPro" id="IPR013766">
    <property type="entry name" value="Thioredoxin_domain"/>
</dbReference>
<dbReference type="InterPro" id="IPR000866">
    <property type="entry name" value="AhpC/TSA"/>
</dbReference>
<evidence type="ECO:0000256" key="1">
    <source>
        <dbReference type="ARBA" id="ARBA00013017"/>
    </source>
</evidence>
<evidence type="ECO:0000313" key="12">
    <source>
        <dbReference type="EMBL" id="CCF51919.1"/>
    </source>
</evidence>
<dbReference type="HOGENOM" id="CLU_427068_0_0_1"/>
<dbReference type="CDD" id="cd03017">
    <property type="entry name" value="PRX_BCP"/>
    <property type="match status" value="1"/>
</dbReference>
<keyword evidence="2" id="KW-0575">Peroxidase</keyword>
<dbReference type="STRING" id="1128400.I2FYC6"/>
<evidence type="ECO:0000313" key="13">
    <source>
        <dbReference type="Proteomes" id="UP000006174"/>
    </source>
</evidence>
<feature type="compositionally biased region" description="Polar residues" evidence="10">
    <location>
        <begin position="555"/>
        <end position="569"/>
    </location>
</feature>
<evidence type="ECO:0000256" key="6">
    <source>
        <dbReference type="ARBA" id="ARBA00023284"/>
    </source>
</evidence>
<comment type="similarity">
    <text evidence="8">Belongs to the peroxiredoxin family. BCP/PrxQ subfamily.</text>
</comment>
<dbReference type="EMBL" id="CAGI01000168">
    <property type="protein sequence ID" value="CCF51919.1"/>
    <property type="molecule type" value="Genomic_DNA"/>
</dbReference>
<evidence type="ECO:0000256" key="4">
    <source>
        <dbReference type="ARBA" id="ARBA00023002"/>
    </source>
</evidence>
<feature type="compositionally biased region" description="Polar residues" evidence="10">
    <location>
        <begin position="611"/>
        <end position="627"/>
    </location>
</feature>
<dbReference type="GO" id="GO:0034599">
    <property type="term" value="P:cellular response to oxidative stress"/>
    <property type="evidence" value="ECO:0007669"/>
    <property type="project" value="TreeGrafter"/>
</dbReference>
<feature type="compositionally biased region" description="Polar residues" evidence="10">
    <location>
        <begin position="725"/>
        <end position="737"/>
    </location>
</feature>
<reference evidence="12 13" key="1">
    <citation type="journal article" date="2012" name="Plant Cell">
        <title>Genome comparison of barley and maize smut fungi reveals targeted loss of RNA silencing components and species-specific presence of transposable elements.</title>
        <authorList>
            <person name="Laurie J.D."/>
            <person name="Ali S."/>
            <person name="Linning R."/>
            <person name="Mannhaupt G."/>
            <person name="Wong P."/>
            <person name="Gueldener U."/>
            <person name="Muensterkoetter M."/>
            <person name="Moore R."/>
            <person name="Kahmann R."/>
            <person name="Bakkeren G."/>
            <person name="Schirawski J."/>
        </authorList>
    </citation>
    <scope>NUCLEOTIDE SEQUENCE [LARGE SCALE GENOMIC DNA]</scope>
    <source>
        <strain evidence="13">Uh4875-4</strain>
    </source>
</reference>
<feature type="compositionally biased region" description="Basic and acidic residues" evidence="10">
    <location>
        <begin position="360"/>
        <end position="369"/>
    </location>
</feature>
<keyword evidence="13" id="KW-1185">Reference proteome</keyword>
<sequence length="743" mass="78785">MPLLPRVGAFPIAGERSMLTAAGSALKIPAKEGGSPLINHLAPEIIAKDHLGRTVSLHSTIALGRPIVLYFFPLAGSPHCTKQSCSFRDALGTSPVFNDLNAVVIGISQDPPSRSKRFVDQHDLPFTILHDENRQIMNTWGVGRALFGLIDGRCTFIIDHHGRVRAMFDGVWDYQGHRQFAEKWLCRIEHDLSPRKRFYLQHQAEQAAACDAITSNVKVVYGDLVPGRGIAAAPRFGAALSADKVKKASSKQLPSPASGDKDAGALSIAAEANANGSIRSHKSKKTLKAWLRPSPSSTGVYDEPLHVDYKLANRSFDHVPRKRCVSPNPAARSTDKVAARVRSMRLDDLTTQQQANASEYADRSPRSRQESGSGSGWATPSTISARSISTGETSHTSPGPDSRDSGHAATLVAALKNANKSELQRSSATCRRIASQGAVAVATVIPSARSSSLLNKVSLENASQTSKEQDSITLYANGNIARMPLKPAVNGGETSADSMLTVLDRRNGAGGQRSNEVSNDSKYASSTSSLPVPPRSTTRNGGAGGAVAAAASARLQKQSRFPLHPSSTCPDHDNDREEEEEGYATDRATTTTSTTNPGLGIRRVTPDKHQNTTFGRTSCSSSPNPNRRTAIKHRNLPQQSRVPSYAPPPLPTSNCTLTRSLSGATNGHASPSASSASTNPHDSPTAGGMDAENGKRRSSSTPSPAPSAMPTFNDGTSIAGASEYCDSSPSIAGSTHTFGGLEE</sequence>
<evidence type="ECO:0000256" key="3">
    <source>
        <dbReference type="ARBA" id="ARBA00022862"/>
    </source>
</evidence>
<evidence type="ECO:0000256" key="5">
    <source>
        <dbReference type="ARBA" id="ARBA00023157"/>
    </source>
</evidence>
<dbReference type="GO" id="GO:0008379">
    <property type="term" value="F:thioredoxin peroxidase activity"/>
    <property type="evidence" value="ECO:0007669"/>
    <property type="project" value="TreeGrafter"/>
</dbReference>
<feature type="compositionally biased region" description="Polar residues" evidence="10">
    <location>
        <begin position="370"/>
        <end position="399"/>
    </location>
</feature>
<accession>I2FYC6</accession>
<dbReference type="SUPFAM" id="SSF52833">
    <property type="entry name" value="Thioredoxin-like"/>
    <property type="match status" value="1"/>
</dbReference>
<dbReference type="EC" id="1.11.1.24" evidence="1"/>
<feature type="compositionally biased region" description="Low complexity" evidence="10">
    <location>
        <begin position="699"/>
        <end position="711"/>
    </location>
</feature>
<feature type="region of interest" description="Disordered" evidence="10">
    <location>
        <begin position="506"/>
        <end position="743"/>
    </location>
</feature>
<evidence type="ECO:0000259" key="11">
    <source>
        <dbReference type="PROSITE" id="PS51352"/>
    </source>
</evidence>
<dbReference type="eggNOG" id="KOG0855">
    <property type="taxonomic scope" value="Eukaryota"/>
</dbReference>
<dbReference type="GO" id="GO:0005737">
    <property type="term" value="C:cytoplasm"/>
    <property type="evidence" value="ECO:0007669"/>
    <property type="project" value="TreeGrafter"/>
</dbReference>
<name>I2FYC6_USTHO</name>
<dbReference type="AlphaFoldDB" id="I2FYC6"/>
<proteinExistence type="inferred from homology"/>
<evidence type="ECO:0000256" key="10">
    <source>
        <dbReference type="SAM" id="MobiDB-lite"/>
    </source>
</evidence>
<gene>
    <name evidence="12" type="ORF">UHOR_05002</name>
</gene>
<dbReference type="Proteomes" id="UP000006174">
    <property type="component" value="Unassembled WGS sequence"/>
</dbReference>
<evidence type="ECO:0000256" key="2">
    <source>
        <dbReference type="ARBA" id="ARBA00022559"/>
    </source>
</evidence>
<organism evidence="12 13">
    <name type="scientific">Ustilago hordei</name>
    <name type="common">Barley covered smut fungus</name>
    <dbReference type="NCBI Taxonomy" id="120017"/>
    <lineage>
        <taxon>Eukaryota</taxon>
        <taxon>Fungi</taxon>
        <taxon>Dikarya</taxon>
        <taxon>Basidiomycota</taxon>
        <taxon>Ustilaginomycotina</taxon>
        <taxon>Ustilaginomycetes</taxon>
        <taxon>Ustilaginales</taxon>
        <taxon>Ustilaginaceae</taxon>
        <taxon>Ustilago</taxon>
    </lineage>
</organism>
<comment type="caution">
    <text evidence="12">The sequence shown here is derived from an EMBL/GenBank/DDBJ whole genome shotgun (WGS) entry which is preliminary data.</text>
</comment>
<feature type="region of interest" description="Disordered" evidence="10">
    <location>
        <begin position="346"/>
        <end position="406"/>
    </location>
</feature>
<feature type="compositionally biased region" description="Polar residues" evidence="10">
    <location>
        <begin position="512"/>
        <end position="540"/>
    </location>
</feature>
<dbReference type="Gene3D" id="3.40.30.10">
    <property type="entry name" value="Glutaredoxin"/>
    <property type="match status" value="1"/>
</dbReference>
<dbReference type="PROSITE" id="PS51352">
    <property type="entry name" value="THIOREDOXIN_2"/>
    <property type="match status" value="1"/>
</dbReference>
<dbReference type="OMA" id="WLCRIEH"/>
<protein>
    <recommendedName>
        <fullName evidence="1">thioredoxin-dependent peroxiredoxin</fullName>
        <ecNumber evidence="1">1.11.1.24</ecNumber>
    </recommendedName>
    <alternativeName>
        <fullName evidence="7">Thioredoxin peroxidase</fullName>
    </alternativeName>
</protein>
<evidence type="ECO:0000256" key="9">
    <source>
        <dbReference type="ARBA" id="ARBA00049091"/>
    </source>
</evidence>
<keyword evidence="6" id="KW-0676">Redox-active center</keyword>
<feature type="domain" description="Thioredoxin" evidence="11">
    <location>
        <begin position="36"/>
        <end position="193"/>
    </location>
</feature>
<dbReference type="PANTHER" id="PTHR42801">
    <property type="entry name" value="THIOREDOXIN-DEPENDENT PEROXIDE REDUCTASE"/>
    <property type="match status" value="1"/>
</dbReference>
<dbReference type="Pfam" id="PF00578">
    <property type="entry name" value="AhpC-TSA"/>
    <property type="match status" value="1"/>
</dbReference>
<feature type="compositionally biased region" description="Polar residues" evidence="10">
    <location>
        <begin position="652"/>
        <end position="668"/>
    </location>
</feature>
<dbReference type="GO" id="GO:0045454">
    <property type="term" value="P:cell redox homeostasis"/>
    <property type="evidence" value="ECO:0007669"/>
    <property type="project" value="TreeGrafter"/>
</dbReference>
<dbReference type="InterPro" id="IPR050924">
    <property type="entry name" value="Peroxiredoxin_BCP/PrxQ"/>
</dbReference>
<keyword evidence="3" id="KW-0049">Antioxidant</keyword>
<keyword evidence="5" id="KW-1015">Disulfide bond</keyword>
<dbReference type="PANTHER" id="PTHR42801:SF4">
    <property type="entry name" value="AHPC_TSA FAMILY PROTEIN"/>
    <property type="match status" value="1"/>
</dbReference>
<dbReference type="InterPro" id="IPR036249">
    <property type="entry name" value="Thioredoxin-like_sf"/>
</dbReference>
<evidence type="ECO:0000256" key="8">
    <source>
        <dbReference type="ARBA" id="ARBA00038489"/>
    </source>
</evidence>
<evidence type="ECO:0000256" key="7">
    <source>
        <dbReference type="ARBA" id="ARBA00032824"/>
    </source>
</evidence>